<feature type="compositionally biased region" description="Acidic residues" evidence="6">
    <location>
        <begin position="133"/>
        <end position="143"/>
    </location>
</feature>
<feature type="compositionally biased region" description="Low complexity" evidence="6">
    <location>
        <begin position="21"/>
        <end position="40"/>
    </location>
</feature>
<keyword evidence="3" id="KW-0863">Zinc-finger</keyword>
<evidence type="ECO:0000256" key="2">
    <source>
        <dbReference type="ARBA" id="ARBA00022723"/>
    </source>
</evidence>
<organism evidence="7 8">
    <name type="scientific">Pyrenophora tritici-repentis</name>
    <dbReference type="NCBI Taxonomy" id="45151"/>
    <lineage>
        <taxon>Eukaryota</taxon>
        <taxon>Fungi</taxon>
        <taxon>Dikarya</taxon>
        <taxon>Ascomycota</taxon>
        <taxon>Pezizomycotina</taxon>
        <taxon>Dothideomycetes</taxon>
        <taxon>Pleosporomycetidae</taxon>
        <taxon>Pleosporales</taxon>
        <taxon>Pleosporineae</taxon>
        <taxon>Pleosporaceae</taxon>
        <taxon>Pyrenophora</taxon>
    </lineage>
</organism>
<dbReference type="SUPFAM" id="SSF57903">
    <property type="entry name" value="FYVE/PHD zinc finger"/>
    <property type="match status" value="1"/>
</dbReference>
<feature type="region of interest" description="Disordered" evidence="6">
    <location>
        <begin position="571"/>
        <end position="608"/>
    </location>
</feature>
<dbReference type="PROSITE" id="PS50016">
    <property type="entry name" value="ZF_PHD_2"/>
    <property type="match status" value="1"/>
</dbReference>
<name>A0A2W1H6N5_9PLEO</name>
<dbReference type="SMART" id="SM00249">
    <property type="entry name" value="PHD"/>
    <property type="match status" value="1"/>
</dbReference>
<dbReference type="PANTHER" id="PTHR46174:SF1">
    <property type="entry name" value="CXXC-TYPE ZINC FINGER PROTEIN 1"/>
    <property type="match status" value="1"/>
</dbReference>
<accession>A0A2W1H6N5</accession>
<dbReference type="PANTHER" id="PTHR46174">
    <property type="entry name" value="CXXC-TYPE ZINC FINGER PROTEIN 1"/>
    <property type="match status" value="1"/>
</dbReference>
<feature type="compositionally biased region" description="Polar residues" evidence="6">
    <location>
        <begin position="55"/>
        <end position="68"/>
    </location>
</feature>
<feature type="compositionally biased region" description="Polar residues" evidence="6">
    <location>
        <begin position="123"/>
        <end position="132"/>
    </location>
</feature>
<dbReference type="InterPro" id="IPR011011">
    <property type="entry name" value="Znf_FYVE_PHD"/>
</dbReference>
<feature type="compositionally biased region" description="Basic residues" evidence="6">
    <location>
        <begin position="227"/>
        <end position="243"/>
    </location>
</feature>
<dbReference type="Gene3D" id="3.30.40.10">
    <property type="entry name" value="Zinc/RING finger domain, C3HC4 (zinc finger)"/>
    <property type="match status" value="1"/>
</dbReference>
<dbReference type="CDD" id="cd16039">
    <property type="entry name" value="PHD_SPP1"/>
    <property type="match status" value="1"/>
</dbReference>
<dbReference type="GeneID" id="6340497"/>
<dbReference type="GO" id="GO:0048188">
    <property type="term" value="C:Set1C/COMPASS complex"/>
    <property type="evidence" value="ECO:0007669"/>
    <property type="project" value="InterPro"/>
</dbReference>
<dbReference type="AlphaFoldDB" id="A0A2W1H6N5"/>
<feature type="compositionally biased region" description="Basic and acidic residues" evidence="6">
    <location>
        <begin position="579"/>
        <end position="602"/>
    </location>
</feature>
<dbReference type="InterPro" id="IPR013083">
    <property type="entry name" value="Znf_RING/FYVE/PHD"/>
</dbReference>
<sequence length="608" mass="67308">MSSIDSLLNHEAAPERRPSVTQTMTTTTEAADALTTLATLGNGKQYAPRELPSPTAFSTAPRRTSSIGSLHAPVEPSPPVEPPQAHSPTLEHYHHGSNSPEEQKRRQSQLSRTSPAPVLAPIQNLSTALQEQMQDEAAMDDAEPAVRDTLPFIKNEPSATPRESTPPAQDRQPELSADTIDVDTLKALELAKQGELGLRKRHASVSDGIVVEPRPTKKRPAPSGSTVKKKGTAKTSKPNKKRRVETEDGARSVTPTARASRPPKLKKGTPALESSPAPDNCSQTHATDEDDSSEDHNLYCLCKKPDNHKWMIGCDGGCDDWFHGDCVNMKQADEELVDKFICPLCEENGKGHTTWKPMCRRDGCRKPARLAKDRDLKALVDASPNIQAFKNLGTGVLTPPQTASPSRATFPSNGEDLALTAGEIERLTALHKEKSQLKDRLEVLKDREKFVSMAKEQAVRLADREKLKMKDFCGYDSRLSWSDAEFLLWRNSRHGRAAFTHSTLSPTDEQISATDGDAIDMDVEAKETACLKKRCQKHPQWQKLNLQDARFEELEVVEAIRECEKEERSVRERARRRGAKDGLAKELIADDGSREERNREGWVEVVGS</sequence>
<dbReference type="Proteomes" id="UP000245464">
    <property type="component" value="Chromosome 1"/>
</dbReference>
<dbReference type="RefSeq" id="XP_065964923.1">
    <property type="nucleotide sequence ID" value="XM_066102721.1"/>
</dbReference>
<reference evidence="7 8" key="1">
    <citation type="journal article" date="2018" name="BMC Genomics">
        <title>Comparative genomics of the wheat fungal pathogen Pyrenophora tritici-repentis reveals chromosomal variations and genome plasticity.</title>
        <authorList>
            <person name="Moolhuijzen P."/>
            <person name="See P.T."/>
            <person name="Hane J.K."/>
            <person name="Shi G."/>
            <person name="Liu Z."/>
            <person name="Oliver R.P."/>
            <person name="Moffat C.S."/>
        </authorList>
    </citation>
    <scope>NUCLEOTIDE SEQUENCE [LARGE SCALE GENOMIC DNA]</scope>
    <source>
        <strain evidence="7">M4</strain>
    </source>
</reference>
<keyword evidence="4" id="KW-0862">Zinc</keyword>
<dbReference type="GO" id="GO:0008270">
    <property type="term" value="F:zinc ion binding"/>
    <property type="evidence" value="ECO:0007669"/>
    <property type="project" value="UniProtKB-KW"/>
</dbReference>
<evidence type="ECO:0000313" key="7">
    <source>
        <dbReference type="EMBL" id="KAF7576197.1"/>
    </source>
</evidence>
<dbReference type="Pfam" id="PF00628">
    <property type="entry name" value="PHD"/>
    <property type="match status" value="1"/>
</dbReference>
<keyword evidence="5" id="KW-0539">Nucleus</keyword>
<evidence type="ECO:0000256" key="6">
    <source>
        <dbReference type="SAM" id="MobiDB-lite"/>
    </source>
</evidence>
<dbReference type="InterPro" id="IPR037869">
    <property type="entry name" value="Spp1/CFP1"/>
</dbReference>
<dbReference type="GO" id="GO:0045893">
    <property type="term" value="P:positive regulation of DNA-templated transcription"/>
    <property type="evidence" value="ECO:0007669"/>
    <property type="project" value="TreeGrafter"/>
</dbReference>
<proteinExistence type="predicted"/>
<evidence type="ECO:0000256" key="3">
    <source>
        <dbReference type="ARBA" id="ARBA00022771"/>
    </source>
</evidence>
<dbReference type="InterPro" id="IPR019786">
    <property type="entry name" value="Zinc_finger_PHD-type_CS"/>
</dbReference>
<evidence type="ECO:0000313" key="8">
    <source>
        <dbReference type="Proteomes" id="UP000245464"/>
    </source>
</evidence>
<evidence type="ECO:0000256" key="1">
    <source>
        <dbReference type="ARBA" id="ARBA00004123"/>
    </source>
</evidence>
<dbReference type="PROSITE" id="PS01359">
    <property type="entry name" value="ZF_PHD_1"/>
    <property type="match status" value="1"/>
</dbReference>
<dbReference type="EMBL" id="NQIK02000001">
    <property type="protein sequence ID" value="KAF7576197.1"/>
    <property type="molecule type" value="Genomic_DNA"/>
</dbReference>
<protein>
    <submittedName>
        <fullName evidence="7">TNG2, Chromatin remodeling protein, contains PhD zinc finger</fullName>
    </submittedName>
</protein>
<dbReference type="InterPro" id="IPR001965">
    <property type="entry name" value="Znf_PHD"/>
</dbReference>
<comment type="caution">
    <text evidence="7">The sequence shown here is derived from an EMBL/GenBank/DDBJ whole genome shotgun (WGS) entry which is preliminary data.</text>
</comment>
<feature type="compositionally biased region" description="Polar residues" evidence="6">
    <location>
        <begin position="157"/>
        <end position="167"/>
    </location>
</feature>
<dbReference type="KEGG" id="ptrr:6340497"/>
<comment type="subcellular location">
    <subcellularLocation>
        <location evidence="1">Nucleus</location>
    </subcellularLocation>
</comment>
<feature type="region of interest" description="Disordered" evidence="6">
    <location>
        <begin position="1"/>
        <end position="294"/>
    </location>
</feature>
<dbReference type="InterPro" id="IPR019787">
    <property type="entry name" value="Znf_PHD-finger"/>
</dbReference>
<gene>
    <name evidence="7" type="ORF">PtrM4_004370</name>
</gene>
<evidence type="ECO:0000256" key="5">
    <source>
        <dbReference type="ARBA" id="ARBA00023242"/>
    </source>
</evidence>
<evidence type="ECO:0000256" key="4">
    <source>
        <dbReference type="ARBA" id="ARBA00022833"/>
    </source>
</evidence>
<keyword evidence="2" id="KW-0479">Metal-binding</keyword>